<dbReference type="PANTHER" id="PTHR10871">
    <property type="entry name" value="30S RIBOSOMAL PROTEIN S13/40S RIBOSOMAL PROTEIN S18"/>
    <property type="match status" value="1"/>
</dbReference>
<dbReference type="AlphaFoldDB" id="A0A2H0PXZ2"/>
<organism evidence="9 10">
    <name type="scientific">Candidatus Brennerbacteria bacterium CG11_big_fil_rev_8_21_14_0_20_43_10</name>
    <dbReference type="NCBI Taxonomy" id="1974523"/>
    <lineage>
        <taxon>Bacteria</taxon>
        <taxon>Candidatus Brenneribacteriota</taxon>
    </lineage>
</organism>
<dbReference type="Gene3D" id="4.10.910.10">
    <property type="entry name" value="30s ribosomal protein s13, domain 2"/>
    <property type="match status" value="1"/>
</dbReference>
<evidence type="ECO:0000256" key="4">
    <source>
        <dbReference type="ARBA" id="ARBA00022980"/>
    </source>
</evidence>
<dbReference type="GO" id="GO:0006412">
    <property type="term" value="P:translation"/>
    <property type="evidence" value="ECO:0007669"/>
    <property type="project" value="UniProtKB-UniRule"/>
</dbReference>
<reference evidence="9 10" key="1">
    <citation type="submission" date="2017-09" db="EMBL/GenBank/DDBJ databases">
        <title>Depth-based differentiation of microbial function through sediment-hosted aquifers and enrichment of novel symbionts in the deep terrestrial subsurface.</title>
        <authorList>
            <person name="Probst A.J."/>
            <person name="Ladd B."/>
            <person name="Jarett J.K."/>
            <person name="Geller-Mcgrath D.E."/>
            <person name="Sieber C.M."/>
            <person name="Emerson J.B."/>
            <person name="Anantharaman K."/>
            <person name="Thomas B.C."/>
            <person name="Malmstrom R."/>
            <person name="Stieglmeier M."/>
            <person name="Klingl A."/>
            <person name="Woyke T."/>
            <person name="Ryan C.M."/>
            <person name="Banfield J.F."/>
        </authorList>
    </citation>
    <scope>NUCLEOTIDE SEQUENCE [LARGE SCALE GENOMIC DNA]</scope>
    <source>
        <strain evidence="9">CG11_big_fil_rev_8_21_14_0_20_43_10</strain>
    </source>
</reference>
<dbReference type="GO" id="GO:0000049">
    <property type="term" value="F:tRNA binding"/>
    <property type="evidence" value="ECO:0007669"/>
    <property type="project" value="UniProtKB-UniRule"/>
</dbReference>
<comment type="function">
    <text evidence="7">Located at the top of the head of the 30S subunit, it contacts several helices of the 16S rRNA. In the 70S ribosome it contacts the 23S rRNA (bridge B1a) and protein L5 of the 50S subunit (bridge B1b), connecting the 2 subunits; these bridges are implicated in subunit movement. Contacts the tRNAs in the A and P-sites.</text>
</comment>
<evidence type="ECO:0000256" key="6">
    <source>
        <dbReference type="ARBA" id="ARBA00035166"/>
    </source>
</evidence>
<dbReference type="Pfam" id="PF00416">
    <property type="entry name" value="Ribosomal_S13"/>
    <property type="match status" value="1"/>
</dbReference>
<dbReference type="FunFam" id="1.10.8.50:FF:000001">
    <property type="entry name" value="30S ribosomal protein S13"/>
    <property type="match status" value="1"/>
</dbReference>
<dbReference type="SUPFAM" id="SSF46946">
    <property type="entry name" value="S13-like H2TH domain"/>
    <property type="match status" value="1"/>
</dbReference>
<evidence type="ECO:0000256" key="3">
    <source>
        <dbReference type="ARBA" id="ARBA00022884"/>
    </source>
</evidence>
<dbReference type="EMBL" id="PCXE01000017">
    <property type="protein sequence ID" value="PIR26594.1"/>
    <property type="molecule type" value="Genomic_DNA"/>
</dbReference>
<dbReference type="NCBIfam" id="TIGR03631">
    <property type="entry name" value="uS13_bact"/>
    <property type="match status" value="1"/>
</dbReference>
<keyword evidence="3 7" id="KW-0694">RNA-binding</keyword>
<keyword evidence="7" id="KW-0820">tRNA-binding</keyword>
<proteinExistence type="inferred from homology"/>
<comment type="similarity">
    <text evidence="1 7 8">Belongs to the universal ribosomal protein uS13 family.</text>
</comment>
<keyword evidence="5 7" id="KW-0687">Ribonucleoprotein</keyword>
<evidence type="ECO:0000256" key="8">
    <source>
        <dbReference type="RuleBase" id="RU003830"/>
    </source>
</evidence>
<dbReference type="Proteomes" id="UP000236846">
    <property type="component" value="Unassembled WGS sequence"/>
</dbReference>
<comment type="caution">
    <text evidence="9">The sequence shown here is derived from an EMBL/GenBank/DDBJ whole genome shotgun (WGS) entry which is preliminary data.</text>
</comment>
<evidence type="ECO:0000256" key="5">
    <source>
        <dbReference type="ARBA" id="ARBA00023274"/>
    </source>
</evidence>
<keyword evidence="4 7" id="KW-0689">Ribosomal protein</keyword>
<dbReference type="GO" id="GO:0019843">
    <property type="term" value="F:rRNA binding"/>
    <property type="evidence" value="ECO:0007669"/>
    <property type="project" value="UniProtKB-UniRule"/>
</dbReference>
<protein>
    <recommendedName>
        <fullName evidence="6 7">Small ribosomal subunit protein uS13</fullName>
    </recommendedName>
</protein>
<dbReference type="InterPro" id="IPR027437">
    <property type="entry name" value="Rbsml_uS13_C"/>
</dbReference>
<sequence>MRIAGVVIPDEKQIDISLRYIFGVGPTRARKIVIEAGISPNTRTKNLTTAEIAKIRDAIEKQYRIEGDLRREIQTNIKRLKDIKCYRGIRHMKRLPVRGQSTKRNARTVRGNVKKLVGSGRKRSASKT</sequence>
<dbReference type="HAMAP" id="MF_01315">
    <property type="entry name" value="Ribosomal_uS13"/>
    <property type="match status" value="1"/>
</dbReference>
<evidence type="ECO:0000256" key="2">
    <source>
        <dbReference type="ARBA" id="ARBA00022730"/>
    </source>
</evidence>
<comment type="subunit">
    <text evidence="7">Part of the 30S ribosomal subunit. Forms a loose heterodimer with protein S19. Forms two bridges to the 50S subunit in the 70S ribosome.</text>
</comment>
<dbReference type="InterPro" id="IPR001892">
    <property type="entry name" value="Ribosomal_uS13"/>
</dbReference>
<dbReference type="Gene3D" id="1.10.8.50">
    <property type="match status" value="1"/>
</dbReference>
<dbReference type="PANTHER" id="PTHR10871:SF1">
    <property type="entry name" value="SMALL RIBOSOMAL SUBUNIT PROTEIN US13M"/>
    <property type="match status" value="1"/>
</dbReference>
<evidence type="ECO:0000313" key="9">
    <source>
        <dbReference type="EMBL" id="PIR26594.1"/>
    </source>
</evidence>
<dbReference type="InterPro" id="IPR010979">
    <property type="entry name" value="Ribosomal_uS13-like_H2TH"/>
</dbReference>
<keyword evidence="2 7" id="KW-0699">rRNA-binding</keyword>
<evidence type="ECO:0000313" key="10">
    <source>
        <dbReference type="Proteomes" id="UP000236846"/>
    </source>
</evidence>
<gene>
    <name evidence="7" type="primary">rpsM</name>
    <name evidence="9" type="ORF">COV41_01020</name>
</gene>
<accession>A0A2H0PXZ2</accession>
<name>A0A2H0PXZ2_9BACT</name>
<dbReference type="PIRSF" id="PIRSF002134">
    <property type="entry name" value="Ribosomal_S13"/>
    <property type="match status" value="1"/>
</dbReference>
<dbReference type="GO" id="GO:0005829">
    <property type="term" value="C:cytosol"/>
    <property type="evidence" value="ECO:0007669"/>
    <property type="project" value="TreeGrafter"/>
</dbReference>
<dbReference type="PROSITE" id="PS50159">
    <property type="entry name" value="RIBOSOMAL_S13_2"/>
    <property type="match status" value="1"/>
</dbReference>
<evidence type="ECO:0000256" key="1">
    <source>
        <dbReference type="ARBA" id="ARBA00008080"/>
    </source>
</evidence>
<dbReference type="GO" id="GO:0003735">
    <property type="term" value="F:structural constituent of ribosome"/>
    <property type="evidence" value="ECO:0007669"/>
    <property type="project" value="InterPro"/>
</dbReference>
<dbReference type="GO" id="GO:0015935">
    <property type="term" value="C:small ribosomal subunit"/>
    <property type="evidence" value="ECO:0007669"/>
    <property type="project" value="TreeGrafter"/>
</dbReference>
<dbReference type="InterPro" id="IPR019980">
    <property type="entry name" value="Ribosomal_uS13_bac-type"/>
</dbReference>
<evidence type="ECO:0000256" key="7">
    <source>
        <dbReference type="HAMAP-Rule" id="MF_01315"/>
    </source>
</evidence>